<keyword evidence="4" id="KW-1185">Reference proteome</keyword>
<dbReference type="SUPFAM" id="SSF56436">
    <property type="entry name" value="C-type lectin-like"/>
    <property type="match status" value="1"/>
</dbReference>
<dbReference type="InterPro" id="IPR005532">
    <property type="entry name" value="SUMF_dom"/>
</dbReference>
<sequence length="454" mass="52130">MKRLLQISSKKSTNILADFCLRTVPLLFLFSFTISTLGQSQPSPKLESTDTRKSVLWTGELHGVYRNKGKVKIRIEESSYFSGKTEDEIKGILENRSELKLMNKPRFEEIGTFQTEHIEIEFGKKRNRTFPRAIELRGSFALLPGVPNRMIVTGLLVGEYDLEKFYQDPGVFDEADRTRNRPAKMLLHPKDGKEMVLVPSGYEIQGQTYYEHMGYFLYGQGVDSSDDSFNPFFNRPDRSNLEEIQSFYIDKYEVTNKEYYKFIMETGTAPPPHWENGVYPKGKDYIPVTNLTFREAELYARWTGKRLPTELEWEKAARGTGLTWRLKKDESYEFTVQSRDYPFGNEFDPELCNTKESGRRRLVSVFELATKGGSPYGVIGMCGNAAEWTSSAYLPYKGHRMSGVKFGKHLRVIRGGSYDSSKDFATAYSRDFGGYPNLSTDRKAGIRLVMDVKR</sequence>
<dbReference type="Pfam" id="PF03781">
    <property type="entry name" value="FGE-sulfatase"/>
    <property type="match status" value="1"/>
</dbReference>
<organism evidence="3 5">
    <name type="scientific">Leptospira perolatii</name>
    <dbReference type="NCBI Taxonomy" id="2023191"/>
    <lineage>
        <taxon>Bacteria</taxon>
        <taxon>Pseudomonadati</taxon>
        <taxon>Spirochaetota</taxon>
        <taxon>Spirochaetia</taxon>
        <taxon>Leptospirales</taxon>
        <taxon>Leptospiraceae</taxon>
        <taxon>Leptospira</taxon>
    </lineage>
</organism>
<dbReference type="PANTHER" id="PTHR23150">
    <property type="entry name" value="SULFATASE MODIFYING FACTOR 1, 2"/>
    <property type="match status" value="1"/>
</dbReference>
<dbReference type="InterPro" id="IPR042095">
    <property type="entry name" value="SUMF_sf"/>
</dbReference>
<gene>
    <name evidence="2" type="ORF">CH360_08285</name>
    <name evidence="3" type="ORF">CH373_13400</name>
</gene>
<dbReference type="InterPro" id="IPR016187">
    <property type="entry name" value="CTDL_fold"/>
</dbReference>
<dbReference type="EMBL" id="NPDZ01000008">
    <property type="protein sequence ID" value="PJZ72742.1"/>
    <property type="molecule type" value="Genomic_DNA"/>
</dbReference>
<evidence type="ECO:0000313" key="3">
    <source>
        <dbReference type="EMBL" id="PJZ72742.1"/>
    </source>
</evidence>
<dbReference type="Gene3D" id="3.90.1580.10">
    <property type="entry name" value="paralog of FGE (formylglycine-generating enzyme)"/>
    <property type="match status" value="1"/>
</dbReference>
<proteinExistence type="predicted"/>
<protein>
    <submittedName>
        <fullName evidence="3">Sulfatase</fullName>
    </submittedName>
</protein>
<dbReference type="Proteomes" id="UP000231990">
    <property type="component" value="Unassembled WGS sequence"/>
</dbReference>
<reference evidence="4 5" key="1">
    <citation type="submission" date="2017-07" db="EMBL/GenBank/DDBJ databases">
        <title>Leptospira spp. isolated from tropical soils.</title>
        <authorList>
            <person name="Thibeaux R."/>
            <person name="Iraola G."/>
            <person name="Ferres I."/>
            <person name="Bierque E."/>
            <person name="Girault D."/>
            <person name="Soupe-Gilbert M.-E."/>
            <person name="Picardeau M."/>
            <person name="Goarant C."/>
        </authorList>
    </citation>
    <scope>NUCLEOTIDE SEQUENCE [LARGE SCALE GENOMIC DNA]</scope>
    <source>
        <strain evidence="3 5">FH1-B-B1</strain>
        <strain evidence="2 4">FH1-B-C1</strain>
    </source>
</reference>
<dbReference type="EMBL" id="NPDY01000006">
    <property type="protein sequence ID" value="PJZ70007.1"/>
    <property type="molecule type" value="Genomic_DNA"/>
</dbReference>
<dbReference type="Proteomes" id="UP000231962">
    <property type="component" value="Unassembled WGS sequence"/>
</dbReference>
<dbReference type="OrthoDB" id="9812707at2"/>
<dbReference type="PANTHER" id="PTHR23150:SF19">
    <property type="entry name" value="FORMYLGLYCINE-GENERATING ENZYME"/>
    <property type="match status" value="1"/>
</dbReference>
<feature type="domain" description="Sulfatase-modifying factor enzyme-like" evidence="1">
    <location>
        <begin position="242"/>
        <end position="449"/>
    </location>
</feature>
<evidence type="ECO:0000313" key="4">
    <source>
        <dbReference type="Proteomes" id="UP000231962"/>
    </source>
</evidence>
<name>A0A2M9ZKY6_9LEPT</name>
<accession>A0A2M9ZKY6</accession>
<evidence type="ECO:0000313" key="5">
    <source>
        <dbReference type="Proteomes" id="UP000231990"/>
    </source>
</evidence>
<evidence type="ECO:0000259" key="1">
    <source>
        <dbReference type="Pfam" id="PF03781"/>
    </source>
</evidence>
<dbReference type="GO" id="GO:0120147">
    <property type="term" value="F:formylglycine-generating oxidase activity"/>
    <property type="evidence" value="ECO:0007669"/>
    <property type="project" value="TreeGrafter"/>
</dbReference>
<dbReference type="AlphaFoldDB" id="A0A2M9ZKY6"/>
<comment type="caution">
    <text evidence="3">The sequence shown here is derived from an EMBL/GenBank/DDBJ whole genome shotgun (WGS) entry which is preliminary data.</text>
</comment>
<dbReference type="InterPro" id="IPR051043">
    <property type="entry name" value="Sulfatase_Mod_Factor_Kinase"/>
</dbReference>
<evidence type="ECO:0000313" key="2">
    <source>
        <dbReference type="EMBL" id="PJZ70007.1"/>
    </source>
</evidence>